<accession>A0A8A1MGU4</accession>
<gene>
    <name evidence="3" type="ORF">I7I51_00884</name>
</gene>
<dbReference type="VEuPathDB" id="FungiDB:I7I51_00884"/>
<evidence type="ECO:0000259" key="2">
    <source>
        <dbReference type="PROSITE" id="PS51382"/>
    </source>
</evidence>
<dbReference type="EMBL" id="CP069114">
    <property type="protein sequence ID" value="QSS63824.1"/>
    <property type="molecule type" value="Genomic_DNA"/>
</dbReference>
<sequence>MSSNPSPDSSPPTRKFGKQIQRRQLDLPEYAVSFLNYKALKKLIKQLSATPTIPAQSSSADPVPEIVDPQAALRANKDVFFFRVEREIEKVNVFYLQKEAEFTLRLKTLLDKKRLIQSKKWVTNSKAPANFVTLFEGLQQFDGDLNKLQQFVEVNETAVSKILKKVCPYIPQYAR</sequence>
<dbReference type="InterPro" id="IPR031142">
    <property type="entry name" value="SPX_prot"/>
</dbReference>
<reference evidence="3" key="1">
    <citation type="submission" date="2021-01" db="EMBL/GenBank/DDBJ databases">
        <title>Chromosome-level genome assembly of a human fungal pathogen reveals clustering of transcriptionally co-regulated genes.</title>
        <authorList>
            <person name="Voorhies M."/>
            <person name="Cohen S."/>
            <person name="Shea T.P."/>
            <person name="Petrus S."/>
            <person name="Munoz J.F."/>
            <person name="Poplawski S."/>
            <person name="Goldman W.E."/>
            <person name="Michael T."/>
            <person name="Cuomo C.A."/>
            <person name="Sil A."/>
            <person name="Beyhan S."/>
        </authorList>
    </citation>
    <scope>NUCLEOTIDE SEQUENCE</scope>
    <source>
        <strain evidence="3">WU24</strain>
    </source>
</reference>
<name>A0A8A1MGU4_AJECA</name>
<dbReference type="PANTHER" id="PTHR45978:SF7">
    <property type="entry name" value="SPX DOMAIN-CONTAINING PROTEIN 4"/>
    <property type="match status" value="1"/>
</dbReference>
<dbReference type="PANTHER" id="PTHR45978">
    <property type="entry name" value="SPX DOMAIN-CONTAINING PROTEIN 3"/>
    <property type="match status" value="1"/>
</dbReference>
<evidence type="ECO:0000313" key="3">
    <source>
        <dbReference type="EMBL" id="QSS63824.1"/>
    </source>
</evidence>
<proteinExistence type="predicted"/>
<feature type="domain" description="SPX" evidence="2">
    <location>
        <begin position="14"/>
        <end position="175"/>
    </location>
</feature>
<protein>
    <recommendedName>
        <fullName evidence="2">SPX domain-containing protein</fullName>
    </recommendedName>
</protein>
<feature type="region of interest" description="Disordered" evidence="1">
    <location>
        <begin position="1"/>
        <end position="20"/>
    </location>
</feature>
<dbReference type="CDD" id="cd14483">
    <property type="entry name" value="SPX_PHO81_NUC-2_like"/>
    <property type="match status" value="1"/>
</dbReference>
<dbReference type="PROSITE" id="PS51382">
    <property type="entry name" value="SPX"/>
    <property type="match status" value="1"/>
</dbReference>
<organism evidence="3 4">
    <name type="scientific">Ajellomyces capsulatus</name>
    <name type="common">Darling's disease fungus</name>
    <name type="synonym">Histoplasma capsulatum</name>
    <dbReference type="NCBI Taxonomy" id="5037"/>
    <lineage>
        <taxon>Eukaryota</taxon>
        <taxon>Fungi</taxon>
        <taxon>Dikarya</taxon>
        <taxon>Ascomycota</taxon>
        <taxon>Pezizomycotina</taxon>
        <taxon>Eurotiomycetes</taxon>
        <taxon>Eurotiomycetidae</taxon>
        <taxon>Onygenales</taxon>
        <taxon>Ajellomycetaceae</taxon>
        <taxon>Histoplasma</taxon>
    </lineage>
</organism>
<evidence type="ECO:0000313" key="4">
    <source>
        <dbReference type="Proteomes" id="UP000663671"/>
    </source>
</evidence>
<dbReference type="GO" id="GO:0016036">
    <property type="term" value="P:cellular response to phosphate starvation"/>
    <property type="evidence" value="ECO:0007669"/>
    <property type="project" value="InterPro"/>
</dbReference>
<evidence type="ECO:0000256" key="1">
    <source>
        <dbReference type="SAM" id="MobiDB-lite"/>
    </source>
</evidence>
<dbReference type="OrthoDB" id="1577640at2759"/>
<dbReference type="Proteomes" id="UP000663671">
    <property type="component" value="Chromosome 1"/>
</dbReference>
<dbReference type="AlphaFoldDB" id="A0A8A1MGU4"/>
<dbReference type="InterPro" id="IPR004331">
    <property type="entry name" value="SPX_dom"/>
</dbReference>